<dbReference type="EMBL" id="CP025958">
    <property type="protein sequence ID" value="AWM41976.1"/>
    <property type="molecule type" value="Genomic_DNA"/>
</dbReference>
<dbReference type="CDD" id="cd06260">
    <property type="entry name" value="DUF820-like"/>
    <property type="match status" value="1"/>
</dbReference>
<protein>
    <submittedName>
        <fullName evidence="2">Uma2 family endonuclease</fullName>
    </submittedName>
</protein>
<dbReference type="AlphaFoldDB" id="A0A2Z3HDZ9"/>
<dbReference type="SUPFAM" id="SSF52980">
    <property type="entry name" value="Restriction endonuclease-like"/>
    <property type="match status" value="1"/>
</dbReference>
<accession>A0A2Z3HDZ9</accession>
<dbReference type="Pfam" id="PF05685">
    <property type="entry name" value="Uma2"/>
    <property type="match status" value="1"/>
</dbReference>
<gene>
    <name evidence="2" type="ORF">C1280_36605</name>
</gene>
<sequence>MRVGCSVEVNHVRTLVPAAVEAVQRGAAAAQVTVQEFDRLGALGCFEGRRALLLDGVILQQGPMDPPHANALEVLTEAVRAVFEAGWRFRGQTPLHLDQFNNPMPDLAVVAGRPGYNQGHPTVAALVVEVSDSTLHTDLTAKAEWYATAGIVDGSCGIPGGLWAARAMLA</sequence>
<name>A0A2Z3HDZ9_9BACT</name>
<reference evidence="2 3" key="1">
    <citation type="submission" date="2018-01" db="EMBL/GenBank/DDBJ databases">
        <title>G. obscuriglobus.</title>
        <authorList>
            <person name="Franke J."/>
            <person name="Blomberg W."/>
            <person name="Selmecki A."/>
        </authorList>
    </citation>
    <scope>NUCLEOTIDE SEQUENCE [LARGE SCALE GENOMIC DNA]</scope>
    <source>
        <strain evidence="2 3">DSM 5831</strain>
    </source>
</reference>
<proteinExistence type="predicted"/>
<dbReference type="InterPro" id="IPR011335">
    <property type="entry name" value="Restrct_endonuc-II-like"/>
</dbReference>
<keyword evidence="2" id="KW-0540">Nuclease</keyword>
<keyword evidence="2" id="KW-0255">Endonuclease</keyword>
<dbReference type="Proteomes" id="UP000245802">
    <property type="component" value="Chromosome"/>
</dbReference>
<dbReference type="Gene3D" id="3.90.1570.10">
    <property type="entry name" value="tt1808, chain A"/>
    <property type="match status" value="1"/>
</dbReference>
<evidence type="ECO:0000313" key="3">
    <source>
        <dbReference type="Proteomes" id="UP000245802"/>
    </source>
</evidence>
<evidence type="ECO:0000313" key="2">
    <source>
        <dbReference type="EMBL" id="AWM41976.1"/>
    </source>
</evidence>
<dbReference type="PANTHER" id="PTHR35400:SF1">
    <property type="entry name" value="SLR1083 PROTEIN"/>
    <property type="match status" value="1"/>
</dbReference>
<dbReference type="PANTHER" id="PTHR35400">
    <property type="entry name" value="SLR1083 PROTEIN"/>
    <property type="match status" value="1"/>
</dbReference>
<dbReference type="KEGG" id="gog:C1280_36605"/>
<keyword evidence="2" id="KW-0378">Hydrolase</keyword>
<dbReference type="OrthoDB" id="9789502at2"/>
<evidence type="ECO:0000259" key="1">
    <source>
        <dbReference type="Pfam" id="PF05685"/>
    </source>
</evidence>
<feature type="domain" description="Putative restriction endonuclease" evidence="1">
    <location>
        <begin position="36"/>
        <end position="151"/>
    </location>
</feature>
<organism evidence="2 3">
    <name type="scientific">Gemmata obscuriglobus</name>
    <dbReference type="NCBI Taxonomy" id="114"/>
    <lineage>
        <taxon>Bacteria</taxon>
        <taxon>Pseudomonadati</taxon>
        <taxon>Planctomycetota</taxon>
        <taxon>Planctomycetia</taxon>
        <taxon>Gemmatales</taxon>
        <taxon>Gemmataceae</taxon>
        <taxon>Gemmata</taxon>
    </lineage>
</organism>
<keyword evidence="3" id="KW-1185">Reference proteome</keyword>
<dbReference type="InterPro" id="IPR008538">
    <property type="entry name" value="Uma2"/>
</dbReference>
<dbReference type="GO" id="GO:0004519">
    <property type="term" value="F:endonuclease activity"/>
    <property type="evidence" value="ECO:0007669"/>
    <property type="project" value="UniProtKB-KW"/>
</dbReference>
<dbReference type="InterPro" id="IPR012296">
    <property type="entry name" value="Nuclease_put_TT1808"/>
</dbReference>